<evidence type="ECO:0000313" key="3">
    <source>
        <dbReference type="Proteomes" id="UP000279236"/>
    </source>
</evidence>
<feature type="compositionally biased region" description="Basic and acidic residues" evidence="1">
    <location>
        <begin position="289"/>
        <end position="306"/>
    </location>
</feature>
<reference evidence="2 3" key="1">
    <citation type="submission" date="2018-11" db="EMBL/GenBank/DDBJ databases">
        <title>Genome sequence of Apiotrichum porosum DSM 27194.</title>
        <authorList>
            <person name="Aliyu H."/>
            <person name="Gorte O."/>
            <person name="Ochsenreither K."/>
        </authorList>
    </citation>
    <scope>NUCLEOTIDE SEQUENCE [LARGE SCALE GENOMIC DNA]</scope>
    <source>
        <strain evidence="2 3">DSM 27194</strain>
    </source>
</reference>
<gene>
    <name evidence="2" type="ORF">EHS24_006320</name>
</gene>
<dbReference type="GeneID" id="39590863"/>
<organism evidence="2 3">
    <name type="scientific">Apiotrichum porosum</name>
    <dbReference type="NCBI Taxonomy" id="105984"/>
    <lineage>
        <taxon>Eukaryota</taxon>
        <taxon>Fungi</taxon>
        <taxon>Dikarya</taxon>
        <taxon>Basidiomycota</taxon>
        <taxon>Agaricomycotina</taxon>
        <taxon>Tremellomycetes</taxon>
        <taxon>Trichosporonales</taxon>
        <taxon>Trichosporonaceae</taxon>
        <taxon>Apiotrichum</taxon>
    </lineage>
</organism>
<keyword evidence="3" id="KW-1185">Reference proteome</keyword>
<dbReference type="EMBL" id="RSCE01000003">
    <property type="protein sequence ID" value="RSH84794.1"/>
    <property type="molecule type" value="Genomic_DNA"/>
</dbReference>
<dbReference type="AlphaFoldDB" id="A0A427Y0V6"/>
<feature type="region of interest" description="Disordered" evidence="1">
    <location>
        <begin position="289"/>
        <end position="310"/>
    </location>
</feature>
<dbReference type="Proteomes" id="UP000279236">
    <property type="component" value="Unassembled WGS sequence"/>
</dbReference>
<accession>A0A427Y0V6</accession>
<comment type="caution">
    <text evidence="2">The sequence shown here is derived from an EMBL/GenBank/DDBJ whole genome shotgun (WGS) entry which is preliminary data.</text>
</comment>
<evidence type="ECO:0000313" key="2">
    <source>
        <dbReference type="EMBL" id="RSH84794.1"/>
    </source>
</evidence>
<name>A0A427Y0V6_9TREE</name>
<proteinExistence type="predicted"/>
<evidence type="ECO:0000256" key="1">
    <source>
        <dbReference type="SAM" id="MobiDB-lite"/>
    </source>
</evidence>
<dbReference type="RefSeq" id="XP_028478242.1">
    <property type="nucleotide sequence ID" value="XM_028621790.1"/>
</dbReference>
<protein>
    <submittedName>
        <fullName evidence="2">Uncharacterized protein</fullName>
    </submittedName>
</protein>
<sequence>MKPADNKVVNGFPQFKNEILSATSGTSPTPATVPKVLRARFDLIRRHLMAIPQQTKFWKDSHAQVSADDLFEIFCAGLDVNHLKILVADQAPTAEQLWDLFQSAEGDVRWGVYAKILMWPNDHHYLYIGSAGGFPIIFSDGSSNPGFFENMAYKTEGHYWDVKPLWGLDVSGLGYSRNGMTSAARAMTHWAEALLMAWLDTAKSPTKLVWSEGAPYRGTNLRSPVVEMIYGVSSYTPEERYQRQTAGMKAYREANRQLIRGRQNARMHGSEEKMQANCDKAADYYKENGDEINRKKREARASRSDEQIAADSAKQLAQVAKLKERNKAEGIAPEPAKVVSPNTKARLKAYKAQWYQENKERIVDDRKAKANANATDPLQEQTVHSAHALNAAATLMAASSHPQDPLALALTQKAALICLPPDPDEDSQDPQHLPTASLPGNLAAPAVVRQRAQMRAADGTALGLNLLEAFKELGEGPYSSLLQKCPLKICKAGPFENSVQLATHIYTHRGPTCHIEGPDGSTCGARLDNNNTAIRHNEAQHALLSLLTSTSLPQSTWYCRLCKAWMLTYHDITIHLSPHIDQIVSAMSVDPRVMAFDHDNQAINRAMA</sequence>